<evidence type="ECO:0000313" key="2">
    <source>
        <dbReference type="EMBL" id="MCP1103208.1"/>
    </source>
</evidence>
<keyword evidence="3" id="KW-1185">Reference proteome</keyword>
<dbReference type="Proteomes" id="UP001523566">
    <property type="component" value="Unassembled WGS sequence"/>
</dbReference>
<sequence length="60" mass="6548">MTCANCALRVENVLNSQPGIYAKVDLGQRKASVLSKEPADVSALRQRVRDAGYTVLNVKE</sequence>
<comment type="caution">
    <text evidence="2">The sequence shown here is derived from an EMBL/GenBank/DDBJ whole genome shotgun (WGS) entry which is preliminary data.</text>
</comment>
<accession>A0ABT1EBJ4</accession>
<reference evidence="2 3" key="1">
    <citation type="journal article" date="2022" name="Genome Biol. Evol.">
        <title>Host diet, physiology and behaviors set the stage for Lachnospiraceae cladogenesis.</title>
        <authorList>
            <person name="Vera-Ponce De Leon A."/>
            <person name="Schneider M."/>
            <person name="Jahnes B.C."/>
            <person name="Sadowski V."/>
            <person name="Camuy-Velez L.A."/>
            <person name="Duan J."/>
            <person name="Sabree Z.L."/>
        </authorList>
    </citation>
    <scope>NUCLEOTIDE SEQUENCE [LARGE SCALE GENOMIC DNA]</scope>
    <source>
        <strain evidence="2 3">PAL113</strain>
    </source>
</reference>
<dbReference type="InterPro" id="IPR036163">
    <property type="entry name" value="HMA_dom_sf"/>
</dbReference>
<dbReference type="CDD" id="cd00371">
    <property type="entry name" value="HMA"/>
    <property type="match status" value="1"/>
</dbReference>
<dbReference type="Gene3D" id="3.30.70.100">
    <property type="match status" value="1"/>
</dbReference>
<dbReference type="EMBL" id="JAMZFW010000020">
    <property type="protein sequence ID" value="MCP1103208.1"/>
    <property type="molecule type" value="Genomic_DNA"/>
</dbReference>
<dbReference type="Pfam" id="PF00403">
    <property type="entry name" value="HMA"/>
    <property type="match status" value="1"/>
</dbReference>
<proteinExistence type="predicted"/>
<name>A0ABT1EBJ4_9FIRM</name>
<organism evidence="2 3">
    <name type="scientific">Aequitasia blattaphilus</name>
    <dbReference type="NCBI Taxonomy" id="2949332"/>
    <lineage>
        <taxon>Bacteria</taxon>
        <taxon>Bacillati</taxon>
        <taxon>Bacillota</taxon>
        <taxon>Clostridia</taxon>
        <taxon>Lachnospirales</taxon>
        <taxon>Lachnospiraceae</taxon>
        <taxon>Aequitasia</taxon>
    </lineage>
</organism>
<dbReference type="SUPFAM" id="SSF55008">
    <property type="entry name" value="HMA, heavy metal-associated domain"/>
    <property type="match status" value="1"/>
</dbReference>
<dbReference type="PROSITE" id="PS50846">
    <property type="entry name" value="HMA_2"/>
    <property type="match status" value="1"/>
</dbReference>
<protein>
    <submittedName>
        <fullName evidence="2">Heavy-metal-associated domain-containing protein</fullName>
    </submittedName>
</protein>
<gene>
    <name evidence="2" type="ORF">NK125_12390</name>
</gene>
<evidence type="ECO:0000259" key="1">
    <source>
        <dbReference type="PROSITE" id="PS50846"/>
    </source>
</evidence>
<evidence type="ECO:0000313" key="3">
    <source>
        <dbReference type="Proteomes" id="UP001523566"/>
    </source>
</evidence>
<feature type="domain" description="HMA" evidence="1">
    <location>
        <begin position="1"/>
        <end position="56"/>
    </location>
</feature>
<dbReference type="InterPro" id="IPR006121">
    <property type="entry name" value="HMA_dom"/>
</dbReference>